<proteinExistence type="predicted"/>
<dbReference type="PANTHER" id="PTHR12203:SF80">
    <property type="entry name" value="GLYCOSYLTRANSFERASE"/>
    <property type="match status" value="1"/>
</dbReference>
<dbReference type="EMBL" id="GGEC01012014">
    <property type="protein sequence ID" value="MBW92497.1"/>
    <property type="molecule type" value="Transcribed_RNA"/>
</dbReference>
<sequence length="256" mass="30307">MIKWTEREPYAYWKGNPFVADRRKDLLTCNVSDQQDWNARLFIQDWILESQQGFMQSDVSKQCTYRYKIYIEGYAWSVSEKYILACDSATFLVKPYFHDFFTRSLQPLEHYWPIRNEDKCRSIKFAVEWGNKHTEKAQAIGKAASDFIQEELKMEFVYDYIFHLLNEYARLLKFNPRVPEGAVELCSEMMACSAEGSERKFMTESLVTSPSTTSPCTMPPPYEPQALKAFYGKKLRALRKVEKWENGFWENFNKQQ</sequence>
<dbReference type="PANTHER" id="PTHR12203">
    <property type="entry name" value="KDEL LYS-ASP-GLU-LEU CONTAINING - RELATED"/>
    <property type="match status" value="1"/>
</dbReference>
<feature type="domain" description="Glycosyl transferase CAP10" evidence="1">
    <location>
        <begin position="1"/>
        <end position="175"/>
    </location>
</feature>
<protein>
    <recommendedName>
        <fullName evidence="1">Glycosyl transferase CAP10 domain-containing protein</fullName>
    </recommendedName>
</protein>
<dbReference type="InterPro" id="IPR051091">
    <property type="entry name" value="O-Glucosyltr/Glycosyltrsf_90"/>
</dbReference>
<evidence type="ECO:0000313" key="2">
    <source>
        <dbReference type="EMBL" id="MBW92497.1"/>
    </source>
</evidence>
<name>A0A2P2JG69_RHIMU</name>
<evidence type="ECO:0000259" key="1">
    <source>
        <dbReference type="SMART" id="SM00672"/>
    </source>
</evidence>
<dbReference type="Pfam" id="PF05686">
    <property type="entry name" value="Glyco_transf_90"/>
    <property type="match status" value="1"/>
</dbReference>
<dbReference type="AlphaFoldDB" id="A0A2P2JG69"/>
<dbReference type="EMBL" id="GGEC01012015">
    <property type="protein sequence ID" value="MBW92498.1"/>
    <property type="molecule type" value="Transcribed_RNA"/>
</dbReference>
<accession>A0A2P2JG69</accession>
<dbReference type="SMART" id="SM00672">
    <property type="entry name" value="CAP10"/>
    <property type="match status" value="1"/>
</dbReference>
<reference evidence="2" key="1">
    <citation type="submission" date="2018-02" db="EMBL/GenBank/DDBJ databases">
        <title>Rhizophora mucronata_Transcriptome.</title>
        <authorList>
            <person name="Meera S.P."/>
            <person name="Sreeshan A."/>
            <person name="Augustine A."/>
        </authorList>
    </citation>
    <scope>NUCLEOTIDE SEQUENCE</scope>
    <source>
        <tissue evidence="2">Leaf</tissue>
    </source>
</reference>
<dbReference type="InterPro" id="IPR006598">
    <property type="entry name" value="CAP10"/>
</dbReference>
<organism evidence="2">
    <name type="scientific">Rhizophora mucronata</name>
    <name type="common">Asiatic mangrove</name>
    <dbReference type="NCBI Taxonomy" id="61149"/>
    <lineage>
        <taxon>Eukaryota</taxon>
        <taxon>Viridiplantae</taxon>
        <taxon>Streptophyta</taxon>
        <taxon>Embryophyta</taxon>
        <taxon>Tracheophyta</taxon>
        <taxon>Spermatophyta</taxon>
        <taxon>Magnoliopsida</taxon>
        <taxon>eudicotyledons</taxon>
        <taxon>Gunneridae</taxon>
        <taxon>Pentapetalae</taxon>
        <taxon>rosids</taxon>
        <taxon>fabids</taxon>
        <taxon>Malpighiales</taxon>
        <taxon>Rhizophoraceae</taxon>
        <taxon>Rhizophora</taxon>
    </lineage>
</organism>